<dbReference type="EMBL" id="CAXITT010000230">
    <property type="protein sequence ID" value="CAL1536450.1"/>
    <property type="molecule type" value="Genomic_DNA"/>
</dbReference>
<proteinExistence type="predicted"/>
<dbReference type="AlphaFoldDB" id="A0AAV2HQR1"/>
<gene>
    <name evidence="3" type="ORF">GSLYS_00010363001</name>
</gene>
<protein>
    <submittedName>
        <fullName evidence="3">Uncharacterized protein</fullName>
    </submittedName>
</protein>
<evidence type="ECO:0000313" key="4">
    <source>
        <dbReference type="Proteomes" id="UP001497497"/>
    </source>
</evidence>
<accession>A0AAV2HQR1</accession>
<comment type="caution">
    <text evidence="3">The sequence shown here is derived from an EMBL/GenBank/DDBJ whole genome shotgun (WGS) entry which is preliminary data.</text>
</comment>
<evidence type="ECO:0000313" key="3">
    <source>
        <dbReference type="EMBL" id="CAL1536450.1"/>
    </source>
</evidence>
<dbReference type="Proteomes" id="UP001497497">
    <property type="component" value="Unassembled WGS sequence"/>
</dbReference>
<evidence type="ECO:0000256" key="1">
    <source>
        <dbReference type="SAM" id="MobiDB-lite"/>
    </source>
</evidence>
<reference evidence="3 4" key="1">
    <citation type="submission" date="2024-04" db="EMBL/GenBank/DDBJ databases">
        <authorList>
            <consortium name="Genoscope - CEA"/>
            <person name="William W."/>
        </authorList>
    </citation>
    <scope>NUCLEOTIDE SEQUENCE [LARGE SCALE GENOMIC DNA]</scope>
</reference>
<evidence type="ECO:0000256" key="2">
    <source>
        <dbReference type="SAM" id="Phobius"/>
    </source>
</evidence>
<keyword evidence="2" id="KW-1133">Transmembrane helix</keyword>
<feature type="region of interest" description="Disordered" evidence="1">
    <location>
        <begin position="1"/>
        <end position="32"/>
    </location>
</feature>
<sequence>MMSSTPDPLENSDDYPLYEPQTPGPVSTWTTTTSKAQAALQSWTTLSTTATADQDSDDSWTAGQVAGLGVGCAIGGALLLAAGYYTYSALRRKWKCRRGTSRVVPKTNDEQEKVEHGLGIDKAENLPETAIGTIADIQPARMPNSVPMHCAARSNRRAQCQHHHWPFGNKFS</sequence>
<keyword evidence="2" id="KW-0472">Membrane</keyword>
<keyword evidence="2" id="KW-0812">Transmembrane</keyword>
<organism evidence="3 4">
    <name type="scientific">Lymnaea stagnalis</name>
    <name type="common">Great pond snail</name>
    <name type="synonym">Helix stagnalis</name>
    <dbReference type="NCBI Taxonomy" id="6523"/>
    <lineage>
        <taxon>Eukaryota</taxon>
        <taxon>Metazoa</taxon>
        <taxon>Spiralia</taxon>
        <taxon>Lophotrochozoa</taxon>
        <taxon>Mollusca</taxon>
        <taxon>Gastropoda</taxon>
        <taxon>Heterobranchia</taxon>
        <taxon>Euthyneura</taxon>
        <taxon>Panpulmonata</taxon>
        <taxon>Hygrophila</taxon>
        <taxon>Lymnaeoidea</taxon>
        <taxon>Lymnaeidae</taxon>
        <taxon>Lymnaea</taxon>
    </lineage>
</organism>
<name>A0AAV2HQR1_LYMST</name>
<feature type="transmembrane region" description="Helical" evidence="2">
    <location>
        <begin position="65"/>
        <end position="87"/>
    </location>
</feature>
<keyword evidence="4" id="KW-1185">Reference proteome</keyword>